<evidence type="ECO:0000313" key="3">
    <source>
        <dbReference type="Proteomes" id="UP000306985"/>
    </source>
</evidence>
<dbReference type="InterPro" id="IPR015943">
    <property type="entry name" value="WD40/YVTN_repeat-like_dom_sf"/>
</dbReference>
<organism evidence="2 3">
    <name type="scientific">Nakamurella flava</name>
    <dbReference type="NCBI Taxonomy" id="2576308"/>
    <lineage>
        <taxon>Bacteria</taxon>
        <taxon>Bacillati</taxon>
        <taxon>Actinomycetota</taxon>
        <taxon>Actinomycetes</taxon>
        <taxon>Nakamurellales</taxon>
        <taxon>Nakamurellaceae</taxon>
        <taxon>Nakamurella</taxon>
    </lineage>
</organism>
<protein>
    <submittedName>
        <fullName evidence="2">Uncharacterized protein</fullName>
    </submittedName>
</protein>
<dbReference type="Proteomes" id="UP000306985">
    <property type="component" value="Unassembled WGS sequence"/>
</dbReference>
<dbReference type="GO" id="GO:0005975">
    <property type="term" value="P:carbohydrate metabolic process"/>
    <property type="evidence" value="ECO:0007669"/>
    <property type="project" value="UniProtKB-ARBA"/>
</dbReference>
<keyword evidence="3" id="KW-1185">Reference proteome</keyword>
<feature type="chain" id="PRO_5020878891" evidence="1">
    <location>
        <begin position="43"/>
        <end position="862"/>
    </location>
</feature>
<dbReference type="OrthoDB" id="3225333at2"/>
<dbReference type="PANTHER" id="PTHR47197">
    <property type="entry name" value="PROTEIN NIRF"/>
    <property type="match status" value="1"/>
</dbReference>
<dbReference type="SUPFAM" id="SSF49313">
    <property type="entry name" value="Cadherin-like"/>
    <property type="match status" value="1"/>
</dbReference>
<dbReference type="Gene3D" id="2.130.10.10">
    <property type="entry name" value="YVTN repeat-like/Quinoprotein amine dehydrogenase"/>
    <property type="match status" value="1"/>
</dbReference>
<dbReference type="AlphaFoldDB" id="A0A4U6QKH3"/>
<dbReference type="GO" id="GO:0016020">
    <property type="term" value="C:membrane"/>
    <property type="evidence" value="ECO:0007669"/>
    <property type="project" value="InterPro"/>
</dbReference>
<dbReference type="GO" id="GO:0005509">
    <property type="term" value="F:calcium ion binding"/>
    <property type="evidence" value="ECO:0007669"/>
    <property type="project" value="InterPro"/>
</dbReference>
<comment type="caution">
    <text evidence="2">The sequence shown here is derived from an EMBL/GenBank/DDBJ whole genome shotgun (WGS) entry which is preliminary data.</text>
</comment>
<dbReference type="EMBL" id="SZZH01000001">
    <property type="protein sequence ID" value="TKV60953.1"/>
    <property type="molecule type" value="Genomic_DNA"/>
</dbReference>
<dbReference type="InterPro" id="IPR013783">
    <property type="entry name" value="Ig-like_fold"/>
</dbReference>
<sequence>MLILSSTRRRVRPTPWRRAAAALTAVVTALAVTVVAAPAAFAADQVGSSITLPNAPKAIATSGDTAWFTSGSLAQEVTGNGSTLGRIVSVGAGAQGIGFAPDGKLWVTNGDAGTVSVYDTTTLTRTKRIVLPIDAVPYDIAFGSDGTAYVVNKGKSTVSVIAPNARSVTRTIPLPTDANPNAIAVGPDNTVYTSNFSPDTISMIAPGSTSVTKTIATGSGPRDILAGPDGTVYVAYWYDPNNVVSSGVKVYDSTLDNERSIPMANTVKASALAMSAGGTLYVAQYSPDKIAVVPGVPASLTVTGSLAMAAPASGPTSLGVLSNGTVLAGSTYQHSDLTRWNPLAITTSSLPRARVDVDYAVTLGVTGGQSPYSWSVASGTLPAGLSLNASTGIISGRPTTANASQVPNVALRVTDSAGVSVDAVYQLLVERIPTSLALQSSAGTELPFGQPVTLTATIDPVSAAGQIHWYAYPTDGTPRTDLGTSTLSSSGSATWTGTLPGFGGFQLSAVYLPSSTDRYSASDRYTQVIQSRATPGQLTVTKFHPSAAENADWFVEFTNTTSTAIPVSTVRLSLGGTTAALAGSVEPGRRFVVAGQGGAYAAVADQTVNLASGPGVSLTAADGYNQTPATTLDAVGTAAGPHSGTALPAYMSADVPTASAWVRNVTFAGPVNTGQNAGDFQLVSADGGTVGGLPAVAGNAQPVGTANPLLLSARTAPSGLLDPSKSAAAEPNRVVVQQSGATRLVVNRVITNNTGRQVNRMALQINTLSQPNAPVPSGVTGQTAWLRPVNPSSPTQQIVVNGQPVTVQRLSVASGTGAGLGSMLTVPLPEEGLAPGATVAVQLTFAVDRPGKFWFSYLAMTS</sequence>
<evidence type="ECO:0000256" key="1">
    <source>
        <dbReference type="SAM" id="SignalP"/>
    </source>
</evidence>
<evidence type="ECO:0000313" key="2">
    <source>
        <dbReference type="EMBL" id="TKV60953.1"/>
    </source>
</evidence>
<name>A0A4U6QKH3_9ACTN</name>
<dbReference type="RefSeq" id="WP_137448256.1">
    <property type="nucleotide sequence ID" value="NZ_SZZH01000001.1"/>
</dbReference>
<feature type="signal peptide" evidence="1">
    <location>
        <begin position="1"/>
        <end position="42"/>
    </location>
</feature>
<keyword evidence="1" id="KW-0732">Signal</keyword>
<proteinExistence type="predicted"/>
<reference evidence="2 3" key="1">
    <citation type="submission" date="2019-05" db="EMBL/GenBank/DDBJ databases">
        <title>Nakamurella sp. N5BH11, whole genome shotgun sequence.</title>
        <authorList>
            <person name="Tuo L."/>
        </authorList>
    </citation>
    <scope>NUCLEOTIDE SEQUENCE [LARGE SCALE GENOMIC DNA]</scope>
    <source>
        <strain evidence="2 3">N5BH11</strain>
    </source>
</reference>
<gene>
    <name evidence="2" type="ORF">FDO65_04670</name>
</gene>
<dbReference type="SUPFAM" id="SSF101898">
    <property type="entry name" value="NHL repeat"/>
    <property type="match status" value="1"/>
</dbReference>
<dbReference type="InterPro" id="IPR015919">
    <property type="entry name" value="Cadherin-like_sf"/>
</dbReference>
<dbReference type="InterPro" id="IPR051200">
    <property type="entry name" value="Host-pathogen_enzymatic-act"/>
</dbReference>
<dbReference type="Pfam" id="PF05345">
    <property type="entry name" value="He_PIG"/>
    <property type="match status" value="1"/>
</dbReference>
<accession>A0A4U6QKH3</accession>
<dbReference type="Gene3D" id="2.60.40.10">
    <property type="entry name" value="Immunoglobulins"/>
    <property type="match status" value="1"/>
</dbReference>
<dbReference type="PANTHER" id="PTHR47197:SF3">
    <property type="entry name" value="DIHYDRO-HEME D1 DEHYDROGENASE"/>
    <property type="match status" value="1"/>
</dbReference>